<name>A0A2T7A9Y2_9POAL</name>
<organism evidence="1">
    <name type="scientific">Panicum hallii</name>
    <dbReference type="NCBI Taxonomy" id="206008"/>
    <lineage>
        <taxon>Eukaryota</taxon>
        <taxon>Viridiplantae</taxon>
        <taxon>Streptophyta</taxon>
        <taxon>Embryophyta</taxon>
        <taxon>Tracheophyta</taxon>
        <taxon>Spermatophyta</taxon>
        <taxon>Magnoliopsida</taxon>
        <taxon>Liliopsida</taxon>
        <taxon>Poales</taxon>
        <taxon>Poaceae</taxon>
        <taxon>PACMAD clade</taxon>
        <taxon>Panicoideae</taxon>
        <taxon>Panicodae</taxon>
        <taxon>Paniceae</taxon>
        <taxon>Panicinae</taxon>
        <taxon>Panicum</taxon>
        <taxon>Panicum sect. Panicum</taxon>
    </lineage>
</organism>
<dbReference type="AlphaFoldDB" id="A0A2T7A9Y2"/>
<dbReference type="EMBL" id="KZ794418">
    <property type="protein sequence ID" value="PUV26772.1"/>
    <property type="molecule type" value="Genomic_DNA"/>
</dbReference>
<dbReference type="Proteomes" id="UP000243499">
    <property type="component" value="Unassembled WGS sequence"/>
</dbReference>
<protein>
    <submittedName>
        <fullName evidence="1">Uncharacterized protein</fullName>
    </submittedName>
</protein>
<reference evidence="1" key="1">
    <citation type="submission" date="2018-04" db="EMBL/GenBank/DDBJ databases">
        <title>WGS assembly of Panicum hallii.</title>
        <authorList>
            <person name="Lovell J."/>
            <person name="Jenkins J."/>
            <person name="Lowry D."/>
            <person name="Mamidi S."/>
            <person name="Sreedasyam A."/>
            <person name="Weng X."/>
            <person name="Barry K."/>
            <person name="Bonette J."/>
            <person name="Campitelli B."/>
            <person name="Daum C."/>
            <person name="Gordon S."/>
            <person name="Gould B."/>
            <person name="Lipzen A."/>
            <person name="Macqueen A."/>
            <person name="Palacio-Mejia J."/>
            <person name="Plott C."/>
            <person name="Shakirov E."/>
            <person name="Shu S."/>
            <person name="Yoshinaga Y."/>
            <person name="Zane M."/>
            <person name="Rokhsar D."/>
            <person name="Grimwood J."/>
            <person name="Schmutz J."/>
            <person name="Juenger T."/>
        </authorList>
    </citation>
    <scope>NUCLEOTIDE SEQUENCE [LARGE SCALE GENOMIC DNA]</scope>
    <source>
        <strain evidence="1">FIL2</strain>
    </source>
</reference>
<proteinExistence type="predicted"/>
<dbReference type="Gramene" id="PUV26772">
    <property type="protein sequence ID" value="PUV26772"/>
    <property type="gene ID" value="PAHAL_J014400"/>
</dbReference>
<evidence type="ECO:0000313" key="1">
    <source>
        <dbReference type="EMBL" id="PUV26772.1"/>
    </source>
</evidence>
<accession>A0A2T7A9Y2</accession>
<sequence>MENIVHGTLICSASILQIKSHDHILRQTHCSRYSECGFVYILRGHKNLVITSVTINETQDFLTSSRIDQCLCNRHWVLILRSSPVEVSEVHANSPSAVLLLYRTSAFICRARCWNGRNPLLRGSRCSTMHLSNPCISV</sequence>
<gene>
    <name evidence="1" type="ORF">PAHAL_J014400</name>
</gene>